<evidence type="ECO:0000256" key="5">
    <source>
        <dbReference type="SAM" id="MobiDB-lite"/>
    </source>
</evidence>
<dbReference type="EMBL" id="CM004466">
    <property type="protein sequence ID" value="OCT99302.1"/>
    <property type="molecule type" value="Genomic_DNA"/>
</dbReference>
<proteinExistence type="predicted"/>
<evidence type="ECO:0000313" key="7">
    <source>
        <dbReference type="EMBL" id="OCT99302.1"/>
    </source>
</evidence>
<evidence type="ECO:0000313" key="8">
    <source>
        <dbReference type="Proteomes" id="UP000694892"/>
    </source>
</evidence>
<dbReference type="GO" id="GO:0060271">
    <property type="term" value="P:cilium assembly"/>
    <property type="evidence" value="ECO:0007669"/>
    <property type="project" value="TreeGrafter"/>
</dbReference>
<dbReference type="GO" id="GO:0005930">
    <property type="term" value="C:axoneme"/>
    <property type="evidence" value="ECO:0007669"/>
    <property type="project" value="TreeGrafter"/>
</dbReference>
<evidence type="ECO:0000259" key="6">
    <source>
        <dbReference type="Pfam" id="PF13870"/>
    </source>
</evidence>
<dbReference type="GO" id="GO:0036064">
    <property type="term" value="C:ciliary basal body"/>
    <property type="evidence" value="ECO:0007669"/>
    <property type="project" value="TreeGrafter"/>
</dbReference>
<organism evidence="7 8">
    <name type="scientific">Xenopus laevis</name>
    <name type="common">African clawed frog</name>
    <dbReference type="NCBI Taxonomy" id="8355"/>
    <lineage>
        <taxon>Eukaryota</taxon>
        <taxon>Metazoa</taxon>
        <taxon>Chordata</taxon>
        <taxon>Craniata</taxon>
        <taxon>Vertebrata</taxon>
        <taxon>Euteleostomi</taxon>
        <taxon>Amphibia</taxon>
        <taxon>Batrachia</taxon>
        <taxon>Anura</taxon>
        <taxon>Pipoidea</taxon>
        <taxon>Pipidae</taxon>
        <taxon>Xenopodinae</taxon>
        <taxon>Xenopus</taxon>
        <taxon>Xenopus</taxon>
    </lineage>
</organism>
<accession>A0A974I2B9</accession>
<feature type="coiled-coil region" evidence="4">
    <location>
        <begin position="236"/>
        <end position="263"/>
    </location>
</feature>
<dbReference type="Proteomes" id="UP000694892">
    <property type="component" value="Chromosome 1L"/>
</dbReference>
<keyword evidence="2 4" id="KW-0175">Coiled coil</keyword>
<dbReference type="InterPro" id="IPR025254">
    <property type="entry name" value="CCDC113/CCDC96_CC"/>
</dbReference>
<feature type="coiled-coil region" evidence="4">
    <location>
        <begin position="71"/>
        <end position="98"/>
    </location>
</feature>
<dbReference type="PANTHER" id="PTHR15654:SF1">
    <property type="entry name" value="COILED-COIL DOMAIN-CONTAINING PROTEIN 96"/>
    <property type="match status" value="1"/>
</dbReference>
<evidence type="ECO:0000256" key="3">
    <source>
        <dbReference type="ARBA" id="ARBA00023273"/>
    </source>
</evidence>
<feature type="compositionally biased region" description="Acidic residues" evidence="5">
    <location>
        <begin position="55"/>
        <end position="66"/>
    </location>
</feature>
<feature type="region of interest" description="Disordered" evidence="5">
    <location>
        <begin position="1"/>
        <end position="69"/>
    </location>
</feature>
<evidence type="ECO:0000256" key="4">
    <source>
        <dbReference type="SAM" id="Coils"/>
    </source>
</evidence>
<dbReference type="AlphaFoldDB" id="A0A974I2B9"/>
<dbReference type="Pfam" id="PF13870">
    <property type="entry name" value="CCDC113_CCDC96_CC"/>
    <property type="match status" value="1"/>
</dbReference>
<gene>
    <name evidence="7" type="ORF">XELAEV_18005089mg</name>
</gene>
<dbReference type="PANTHER" id="PTHR15654">
    <property type="entry name" value="COILED-COIL DOMAIN-CONTAINING PROTEIN 113-RELATED"/>
    <property type="match status" value="1"/>
</dbReference>
<sequence length="334" mass="38943">MVDLPAEGTTLEIRRDGADRRSSVRSREPSVEPEATVEEEELKVEAEHQVRTDDVEVLEGEEDDTDDKERREELIQQYQALIQKRDKVQQHNVQLQNKLYEYFRRKKGEDLRPETDKRISDQEQQYLKYLTSLENMKKKNVEDAAMCQQQMEELRAQCLEVKRVALLAYKQSGAGKHALSAFIEAVTQLQAKEDRKEKEVTQVNLENIKLKNLMHQFQSTLRSKEELTKGLHLIDFQQLKIETQTYNEKIEAKNRELLKLQKKITSTVHTLTHLKQQSGLLDNKLLLKDFEDKVDSTEVMSQKLESLKRLYAEQSLSSKGLMKKTEEGNLALKD</sequence>
<name>A0A974I2B9_XENLA</name>
<evidence type="ECO:0000256" key="1">
    <source>
        <dbReference type="ARBA" id="ARBA00004138"/>
    </source>
</evidence>
<comment type="subcellular location">
    <subcellularLocation>
        <location evidence="1">Cell projection</location>
        <location evidence="1">Cilium</location>
    </subcellularLocation>
</comment>
<evidence type="ECO:0000256" key="2">
    <source>
        <dbReference type="ARBA" id="ARBA00023054"/>
    </source>
</evidence>
<reference evidence="8" key="1">
    <citation type="journal article" date="2016" name="Nature">
        <title>Genome evolution in the allotetraploid frog Xenopus laevis.</title>
        <authorList>
            <person name="Session A.M."/>
            <person name="Uno Y."/>
            <person name="Kwon T."/>
            <person name="Chapman J.A."/>
            <person name="Toyoda A."/>
            <person name="Takahashi S."/>
            <person name="Fukui A."/>
            <person name="Hikosaka A."/>
            <person name="Suzuki A."/>
            <person name="Kondo M."/>
            <person name="van Heeringen S.J."/>
            <person name="Quigley I."/>
            <person name="Heinz S."/>
            <person name="Ogino H."/>
            <person name="Ochi H."/>
            <person name="Hellsten U."/>
            <person name="Lyons J.B."/>
            <person name="Simakov O."/>
            <person name="Putnam N."/>
            <person name="Stites J."/>
            <person name="Kuroki Y."/>
            <person name="Tanaka T."/>
            <person name="Michiue T."/>
            <person name="Watanabe M."/>
            <person name="Bogdanovic O."/>
            <person name="Lister R."/>
            <person name="Georgiou G."/>
            <person name="Paranjpe S.S."/>
            <person name="van Kruijsbergen I."/>
            <person name="Shu S."/>
            <person name="Carlson J."/>
            <person name="Kinoshita T."/>
            <person name="Ohta Y."/>
            <person name="Mawaribuchi S."/>
            <person name="Jenkins J."/>
            <person name="Grimwood J."/>
            <person name="Schmutz J."/>
            <person name="Mitros T."/>
            <person name="Mozaffari S.V."/>
            <person name="Suzuki Y."/>
            <person name="Haramoto Y."/>
            <person name="Yamamoto T.S."/>
            <person name="Takagi C."/>
            <person name="Heald R."/>
            <person name="Miller K."/>
            <person name="Haudenschild C."/>
            <person name="Kitzman J."/>
            <person name="Nakayama T."/>
            <person name="Izutsu Y."/>
            <person name="Robert J."/>
            <person name="Fortriede J."/>
            <person name="Burns K."/>
            <person name="Lotay V."/>
            <person name="Karimi K."/>
            <person name="Yasuoka Y."/>
            <person name="Dichmann D.S."/>
            <person name="Flajnik M.F."/>
            <person name="Houston D.W."/>
            <person name="Shendure J."/>
            <person name="DuPasquier L."/>
            <person name="Vize P.D."/>
            <person name="Zorn A.M."/>
            <person name="Ito M."/>
            <person name="Marcotte E.M."/>
            <person name="Wallingford J.B."/>
            <person name="Ito Y."/>
            <person name="Asashima M."/>
            <person name="Ueno N."/>
            <person name="Matsuda Y."/>
            <person name="Veenstra G.J."/>
            <person name="Fujiyama A."/>
            <person name="Harland R.M."/>
            <person name="Taira M."/>
            <person name="Rokhsar D.S."/>
        </authorList>
    </citation>
    <scope>NUCLEOTIDE SEQUENCE [LARGE SCALE GENOMIC DNA]</scope>
    <source>
        <strain evidence="8">J</strain>
    </source>
</reference>
<keyword evidence="3" id="KW-0966">Cell projection</keyword>
<protein>
    <recommendedName>
        <fullName evidence="6">CCDC113/CCDC96 coiled-coil domain-containing protein</fullName>
    </recommendedName>
</protein>
<feature type="domain" description="CCDC113/CCDC96 coiled-coil" evidence="6">
    <location>
        <begin position="194"/>
        <end position="285"/>
    </location>
</feature>
<dbReference type="InterPro" id="IPR051885">
    <property type="entry name" value="CC_CF"/>
</dbReference>
<feature type="compositionally biased region" description="Basic and acidic residues" evidence="5">
    <location>
        <begin position="12"/>
        <end position="30"/>
    </location>
</feature>
<feature type="compositionally biased region" description="Basic and acidic residues" evidence="5">
    <location>
        <begin position="43"/>
        <end position="54"/>
    </location>
</feature>